<dbReference type="eggNOG" id="COG0438">
    <property type="taxonomic scope" value="Bacteria"/>
</dbReference>
<organism evidence="2 3">
    <name type="scientific">Sulfitobacter mediterraneus</name>
    <dbReference type="NCBI Taxonomy" id="83219"/>
    <lineage>
        <taxon>Bacteria</taxon>
        <taxon>Pseudomonadati</taxon>
        <taxon>Pseudomonadota</taxon>
        <taxon>Alphaproteobacteria</taxon>
        <taxon>Rhodobacterales</taxon>
        <taxon>Roseobacteraceae</taxon>
        <taxon>Sulfitobacter</taxon>
    </lineage>
</organism>
<keyword evidence="3" id="KW-1185">Reference proteome</keyword>
<evidence type="ECO:0000313" key="2">
    <source>
        <dbReference type="EMBL" id="KAJ02420.1"/>
    </source>
</evidence>
<name>A0A061ST40_9RHOB</name>
<accession>A0A061ST40</accession>
<protein>
    <submittedName>
        <fullName evidence="2">Glycoside hydrolase</fullName>
    </submittedName>
</protein>
<dbReference type="PANTHER" id="PTHR45947">
    <property type="entry name" value="SULFOQUINOVOSYL TRANSFERASE SQD2"/>
    <property type="match status" value="1"/>
</dbReference>
<dbReference type="STRING" id="83219.PM02_14540"/>
<keyword evidence="2" id="KW-0378">Hydrolase</keyword>
<dbReference type="SUPFAM" id="SSF53756">
    <property type="entry name" value="UDP-Glycosyltransferase/glycogen phosphorylase"/>
    <property type="match status" value="1"/>
</dbReference>
<dbReference type="InterPro" id="IPR001296">
    <property type="entry name" value="Glyco_trans_1"/>
</dbReference>
<evidence type="ECO:0000259" key="1">
    <source>
        <dbReference type="Pfam" id="PF00534"/>
    </source>
</evidence>
<reference evidence="2 3" key="1">
    <citation type="journal article" date="2014" name="Genome Announc.">
        <title>Draft Genome Sequences of Two Isolates of the Roseobacter Group, Sulfitobacter sp. Strains 3SOLIMAR09 and 1FIGIMAR09, from Harbors of Mallorca Island (Mediterranean Sea).</title>
        <authorList>
            <person name="Mas-Llado M."/>
            <person name="Pina-Villalonga J.M."/>
            <person name="Brunet-Galmes I."/>
            <person name="Nogales B."/>
            <person name="Bosch R."/>
        </authorList>
    </citation>
    <scope>NUCLEOTIDE SEQUENCE [LARGE SCALE GENOMIC DNA]</scope>
    <source>
        <strain evidence="2 3">1FIGIMAR09</strain>
    </source>
</reference>
<dbReference type="AlphaFoldDB" id="A0A061ST40"/>
<dbReference type="GO" id="GO:0016787">
    <property type="term" value="F:hydrolase activity"/>
    <property type="evidence" value="ECO:0007669"/>
    <property type="project" value="UniProtKB-KW"/>
</dbReference>
<comment type="caution">
    <text evidence="2">The sequence shown here is derived from an EMBL/GenBank/DDBJ whole genome shotgun (WGS) entry which is preliminary data.</text>
</comment>
<dbReference type="RefSeq" id="WP_037909722.1">
    <property type="nucleotide sequence ID" value="NZ_JEMU01000012.1"/>
</dbReference>
<dbReference type="Proteomes" id="UP000027337">
    <property type="component" value="Unassembled WGS sequence"/>
</dbReference>
<dbReference type="GO" id="GO:0016757">
    <property type="term" value="F:glycosyltransferase activity"/>
    <property type="evidence" value="ECO:0007669"/>
    <property type="project" value="UniProtKB-ARBA"/>
</dbReference>
<dbReference type="PANTHER" id="PTHR45947:SF15">
    <property type="entry name" value="TEICHURONIC ACID BIOSYNTHESIS GLYCOSYLTRANSFERASE TUAC-RELATED"/>
    <property type="match status" value="1"/>
</dbReference>
<sequence length="395" mass="42539">MKIAYILNTYPQPSHSFIRREIHALEAQGHDIYRIAMRPSAAALVDPLDQAEDAKTEHVLAQGAAQLGRALFRVLRSDAAAFFSAAKVALDLGAASESSRTRHLIYLAEACYVLERCNAEGITHMHAHFGTNAAAVAMLAHLLGGPEYSFTVHGPEEFDAPRALSLGTKMHHAAFTVAISNFGRSQLCRWAAAEDWDRIKVVHCGIEPARFGDPAPLPKGPRRVVSIGRFVEQKGQLLLIDALAKTEDPDLHLTLLGDGELRGMIEARIAQHGLQSRVSLPGWVDEARVRSELAAAHGFVMPSFAEGLPMVIMEAMAAARPVIATYIAGTPELVQDGKTGWMVPAGDADALAGALDDLAQATPQKLTKMGEAGRVRALARHDVAVEAAKLASHMR</sequence>
<proteinExistence type="predicted"/>
<feature type="domain" description="Glycosyl transferase family 1" evidence="1">
    <location>
        <begin position="216"/>
        <end position="374"/>
    </location>
</feature>
<dbReference type="Pfam" id="PF00534">
    <property type="entry name" value="Glycos_transf_1"/>
    <property type="match status" value="1"/>
</dbReference>
<dbReference type="Gene3D" id="3.40.50.2000">
    <property type="entry name" value="Glycogen Phosphorylase B"/>
    <property type="match status" value="2"/>
</dbReference>
<gene>
    <name evidence="2" type="ORF">PM02_14540</name>
</gene>
<evidence type="ECO:0000313" key="3">
    <source>
        <dbReference type="Proteomes" id="UP000027337"/>
    </source>
</evidence>
<dbReference type="EMBL" id="JEMU01000012">
    <property type="protein sequence ID" value="KAJ02420.1"/>
    <property type="molecule type" value="Genomic_DNA"/>
</dbReference>
<dbReference type="InterPro" id="IPR050194">
    <property type="entry name" value="Glycosyltransferase_grp1"/>
</dbReference>